<feature type="domain" description="Aminopeptidase P N-terminal" evidence="1">
    <location>
        <begin position="2"/>
        <end position="43"/>
    </location>
</feature>
<keyword evidence="2" id="KW-0645">Protease</keyword>
<reference evidence="2 3" key="1">
    <citation type="submission" date="2018-06" db="EMBL/GenBank/DDBJ databases">
        <authorList>
            <consortium name="Pathogen Informatics"/>
            <person name="Doyle S."/>
        </authorList>
    </citation>
    <scope>NUCLEOTIDE SEQUENCE [LARGE SCALE GENOMIC DNA]</scope>
    <source>
        <strain evidence="2 3">NCTC8985</strain>
    </source>
</reference>
<dbReference type="Gene3D" id="3.40.350.10">
    <property type="entry name" value="Creatinase/prolidase N-terminal domain"/>
    <property type="match status" value="1"/>
</dbReference>
<accession>A0A376TSX3</accession>
<dbReference type="Proteomes" id="UP000254405">
    <property type="component" value="Unassembled WGS sequence"/>
</dbReference>
<sequence>MLVLIKSDDTHNHSVLFNRVRDLTAEIWFGRRLGQDAAPEKLGG</sequence>
<keyword evidence="2" id="KW-0378">Hydrolase</keyword>
<name>A0A376TSX3_ECOLX</name>
<evidence type="ECO:0000259" key="1">
    <source>
        <dbReference type="Pfam" id="PF05195"/>
    </source>
</evidence>
<protein>
    <submittedName>
        <fullName evidence="2">Proline aminopeptidase II</fullName>
        <ecNumber evidence="2">3.4.11.9</ecNumber>
    </submittedName>
</protein>
<evidence type="ECO:0000313" key="2">
    <source>
        <dbReference type="EMBL" id="STI80150.1"/>
    </source>
</evidence>
<dbReference type="GO" id="GO:0070006">
    <property type="term" value="F:metalloaminopeptidase activity"/>
    <property type="evidence" value="ECO:0007669"/>
    <property type="project" value="InterPro"/>
</dbReference>
<dbReference type="AlphaFoldDB" id="A0A376TSX3"/>
<keyword evidence="2" id="KW-0031">Aminopeptidase</keyword>
<proteinExistence type="predicted"/>
<dbReference type="Pfam" id="PF05195">
    <property type="entry name" value="AMP_N"/>
    <property type="match status" value="1"/>
</dbReference>
<dbReference type="SUPFAM" id="SSF53092">
    <property type="entry name" value="Creatinase/prolidase N-terminal domain"/>
    <property type="match status" value="1"/>
</dbReference>
<dbReference type="InterPro" id="IPR029149">
    <property type="entry name" value="Creatin/AminoP/Spt16_N"/>
</dbReference>
<dbReference type="InterPro" id="IPR007865">
    <property type="entry name" value="Aminopep_P_N"/>
</dbReference>
<organism evidence="2 3">
    <name type="scientific">Escherichia coli</name>
    <dbReference type="NCBI Taxonomy" id="562"/>
    <lineage>
        <taxon>Bacteria</taxon>
        <taxon>Pseudomonadati</taxon>
        <taxon>Pseudomonadota</taxon>
        <taxon>Gammaproteobacteria</taxon>
        <taxon>Enterobacterales</taxon>
        <taxon>Enterobacteriaceae</taxon>
        <taxon>Escherichia</taxon>
    </lineage>
</organism>
<dbReference type="EC" id="3.4.11.9" evidence="2"/>
<dbReference type="GO" id="GO:0030145">
    <property type="term" value="F:manganese ion binding"/>
    <property type="evidence" value="ECO:0007669"/>
    <property type="project" value="InterPro"/>
</dbReference>
<evidence type="ECO:0000313" key="3">
    <source>
        <dbReference type="Proteomes" id="UP000254405"/>
    </source>
</evidence>
<gene>
    <name evidence="2" type="primary">pepP_2</name>
    <name evidence="2" type="ORF">NCTC8985_05567</name>
</gene>
<dbReference type="EMBL" id="UGCO01000001">
    <property type="protein sequence ID" value="STI80150.1"/>
    <property type="molecule type" value="Genomic_DNA"/>
</dbReference>